<proteinExistence type="predicted"/>
<dbReference type="PANTHER" id="PTHR43270">
    <property type="entry name" value="BETA-ALA-HIS DIPEPTIDASE"/>
    <property type="match status" value="1"/>
</dbReference>
<evidence type="ECO:0000256" key="1">
    <source>
        <dbReference type="ARBA" id="ARBA00022670"/>
    </source>
</evidence>
<evidence type="ECO:0000313" key="5">
    <source>
        <dbReference type="Proteomes" id="UP000280759"/>
    </source>
</evidence>
<dbReference type="GO" id="GO:0005829">
    <property type="term" value="C:cytosol"/>
    <property type="evidence" value="ECO:0007669"/>
    <property type="project" value="TreeGrafter"/>
</dbReference>
<dbReference type="GO" id="GO:0009089">
    <property type="term" value="P:lysine biosynthetic process via diaminopimelate"/>
    <property type="evidence" value="ECO:0007669"/>
    <property type="project" value="TreeGrafter"/>
</dbReference>
<dbReference type="EC" id="3.5.1.18" evidence="4"/>
<organism evidence="4 5">
    <name type="scientific">Streptococcus canis</name>
    <dbReference type="NCBI Taxonomy" id="1329"/>
    <lineage>
        <taxon>Bacteria</taxon>
        <taxon>Bacillati</taxon>
        <taxon>Bacillota</taxon>
        <taxon>Bacilli</taxon>
        <taxon>Lactobacillales</taxon>
        <taxon>Streptococcaceae</taxon>
        <taxon>Streptococcus</taxon>
    </lineage>
</organism>
<dbReference type="InterPro" id="IPR002933">
    <property type="entry name" value="Peptidase_M20"/>
</dbReference>
<dbReference type="GO" id="GO:0006508">
    <property type="term" value="P:proteolysis"/>
    <property type="evidence" value="ECO:0007669"/>
    <property type="project" value="UniProtKB-KW"/>
</dbReference>
<dbReference type="PANTHER" id="PTHR43270:SF8">
    <property type="entry name" value="DI- AND TRIPEPTIDASE DUG2-RELATED"/>
    <property type="match status" value="1"/>
</dbReference>
<dbReference type="Proteomes" id="UP000280759">
    <property type="component" value="Unassembled WGS sequence"/>
</dbReference>
<dbReference type="SUPFAM" id="SSF53187">
    <property type="entry name" value="Zn-dependent exopeptidases"/>
    <property type="match status" value="1"/>
</dbReference>
<evidence type="ECO:0000256" key="2">
    <source>
        <dbReference type="ARBA" id="ARBA00022723"/>
    </source>
</evidence>
<keyword evidence="3 4" id="KW-0378">Hydrolase</keyword>
<name>A0A3P5Y546_STRCB</name>
<dbReference type="Pfam" id="PF01546">
    <property type="entry name" value="Peptidase_M20"/>
    <property type="match status" value="1"/>
</dbReference>
<dbReference type="AlphaFoldDB" id="A0A3P5Y546"/>
<sequence length="77" mass="8712">MAADNDQKWSSDSFTLIERDGYLYARGVDDDKGHIIARLTAVMSYLSQYKEVPLNLVFMMEGAEESASVDLEKYLAK</sequence>
<keyword evidence="5" id="KW-1185">Reference proteome</keyword>
<reference evidence="4 5" key="1">
    <citation type="submission" date="2018-10" db="EMBL/GenBank/DDBJ databases">
        <authorList>
            <consortium name="Molecular Microbiology and Infection Unit (UMMI)"/>
            <person name="Machado M."/>
        </authorList>
    </citation>
    <scope>NUCLEOTIDE SEQUENCE [LARGE SCALE GENOMIC DNA]</scope>
    <source>
        <strain evidence="4">FMV2238.02</strain>
    </source>
</reference>
<evidence type="ECO:0000313" key="4">
    <source>
        <dbReference type="EMBL" id="VDC43361.1"/>
    </source>
</evidence>
<accession>A0A3P5Y546</accession>
<evidence type="ECO:0000256" key="3">
    <source>
        <dbReference type="ARBA" id="ARBA00022801"/>
    </source>
</evidence>
<keyword evidence="1" id="KW-0645">Protease</keyword>
<dbReference type="InterPro" id="IPR051458">
    <property type="entry name" value="Cyt/Met_Dipeptidase"/>
</dbReference>
<dbReference type="EMBL" id="UXEP01000034">
    <property type="protein sequence ID" value="VDC43361.1"/>
    <property type="molecule type" value="Genomic_DNA"/>
</dbReference>
<keyword evidence="2" id="KW-0479">Metal-binding</keyword>
<dbReference type="GO" id="GO:0046872">
    <property type="term" value="F:metal ion binding"/>
    <property type="evidence" value="ECO:0007669"/>
    <property type="project" value="UniProtKB-KW"/>
</dbReference>
<dbReference type="Gene3D" id="3.40.630.10">
    <property type="entry name" value="Zn peptidases"/>
    <property type="match status" value="1"/>
</dbReference>
<protein>
    <submittedName>
        <fullName evidence="4">Succinyl-diaminopimelate desuccinylase</fullName>
        <ecNumber evidence="4">3.5.1.18</ecNumber>
    </submittedName>
</protein>
<dbReference type="GO" id="GO:0009014">
    <property type="term" value="F:succinyl-diaminopimelate desuccinylase activity"/>
    <property type="evidence" value="ECO:0007669"/>
    <property type="project" value="UniProtKB-EC"/>
</dbReference>
<dbReference type="GO" id="GO:0008233">
    <property type="term" value="F:peptidase activity"/>
    <property type="evidence" value="ECO:0007669"/>
    <property type="project" value="UniProtKB-KW"/>
</dbReference>
<gene>
    <name evidence="4" type="primary">dapE_1</name>
    <name evidence="4" type="ORF">FMV2238Y02_18600</name>
</gene>